<dbReference type="PANTHER" id="PTHR43283">
    <property type="entry name" value="BETA-LACTAMASE-RELATED"/>
    <property type="match status" value="1"/>
</dbReference>
<feature type="domain" description="Beta-lactamase-related" evidence="1">
    <location>
        <begin position="31"/>
        <end position="284"/>
    </location>
</feature>
<dbReference type="Gene3D" id="3.40.710.10">
    <property type="entry name" value="DD-peptidase/beta-lactamase superfamily"/>
    <property type="match status" value="1"/>
</dbReference>
<dbReference type="InterPro" id="IPR001466">
    <property type="entry name" value="Beta-lactam-related"/>
</dbReference>
<dbReference type="InterPro" id="IPR012338">
    <property type="entry name" value="Beta-lactam/transpept-like"/>
</dbReference>
<evidence type="ECO:0000313" key="2">
    <source>
        <dbReference type="EMBL" id="MFO3716171.1"/>
    </source>
</evidence>
<gene>
    <name evidence="2" type="ORF">ACCQ40_05140</name>
</gene>
<dbReference type="SUPFAM" id="SSF56601">
    <property type="entry name" value="beta-lactamase/transpeptidase-like"/>
    <property type="match status" value="1"/>
</dbReference>
<evidence type="ECO:0000259" key="1">
    <source>
        <dbReference type="Pfam" id="PF00144"/>
    </source>
</evidence>
<protein>
    <submittedName>
        <fullName evidence="2">Serine hydrolase domain-containing protein</fullName>
        <ecNumber evidence="2">3.-.-.-</ecNumber>
    </submittedName>
</protein>
<dbReference type="Proteomes" id="UP001638015">
    <property type="component" value="Unassembled WGS sequence"/>
</dbReference>
<sequence>MENIDKIALKDTNTKSIIIYKYGHGYIINKKNDEQVNVRSIAKTIIALACGILIDQNIGFDEETYIYPIIKNKVNLTNKKNEKYLKQVKVKHLLTHTIGYRDVLMMSKDINKFNIDNLLDEVINYPIYYKPGTHFLYSNASYYILAATMEEALGYDLFAFIEENIFKPLAIKNAKADKYGNYLAGATKFYLTADDLLKIGKLLLNNGKFEGRQIVSDAWVKKMKVPYFKNNTEVKKKYLSEDYYGYSLWQSENGVIFASGTGGQLIVLLEKLDTIIITTNLGSDNESYIIKNEIDNIIEILNWR</sequence>
<dbReference type="InterPro" id="IPR050789">
    <property type="entry name" value="Diverse_Enzym_Activities"/>
</dbReference>
<keyword evidence="2" id="KW-0378">Hydrolase</keyword>
<organism evidence="2 3">
    <name type="scientific">Anaerococcus cruorum</name>
    <dbReference type="NCBI Taxonomy" id="3115617"/>
    <lineage>
        <taxon>Bacteria</taxon>
        <taxon>Bacillati</taxon>
        <taxon>Bacillota</taxon>
        <taxon>Tissierellia</taxon>
        <taxon>Tissierellales</taxon>
        <taxon>Peptoniphilaceae</taxon>
        <taxon>Anaerococcus</taxon>
    </lineage>
</organism>
<accession>A0ABW9MWI4</accession>
<dbReference type="RefSeq" id="WP_410032892.1">
    <property type="nucleotide sequence ID" value="NZ_JBGMEH010000006.1"/>
</dbReference>
<evidence type="ECO:0000313" key="3">
    <source>
        <dbReference type="Proteomes" id="UP001638015"/>
    </source>
</evidence>
<dbReference type="GO" id="GO:0016787">
    <property type="term" value="F:hydrolase activity"/>
    <property type="evidence" value="ECO:0007669"/>
    <property type="project" value="UniProtKB-KW"/>
</dbReference>
<dbReference type="PANTHER" id="PTHR43283:SF7">
    <property type="entry name" value="BETA-LACTAMASE-RELATED DOMAIN-CONTAINING PROTEIN"/>
    <property type="match status" value="1"/>
</dbReference>
<dbReference type="EC" id="3.-.-.-" evidence="2"/>
<name>A0ABW9MWI4_9FIRM</name>
<comment type="caution">
    <text evidence="2">The sequence shown here is derived from an EMBL/GenBank/DDBJ whole genome shotgun (WGS) entry which is preliminary data.</text>
</comment>
<reference evidence="2 3" key="1">
    <citation type="journal article" date="2025" name="Anaerobe">
        <title>Description of Anaerococcus kampingiae sp. nov., Anaerococcus groningensis sp. nov., Anaerococcus martiniensis sp. nov., and Anaerococcus cruorum sp. nov., isolated from human clinical specimens.</title>
        <authorList>
            <person name="Boiten K.E."/>
            <person name="Meijer J."/>
            <person name="van Wezel E.M."/>
            <person name="Veloo A.C.M."/>
        </authorList>
    </citation>
    <scope>NUCLEOTIDE SEQUENCE [LARGE SCALE GENOMIC DNA]</scope>
    <source>
        <strain evidence="2 3">ENR1039</strain>
    </source>
</reference>
<dbReference type="Pfam" id="PF00144">
    <property type="entry name" value="Beta-lactamase"/>
    <property type="match status" value="1"/>
</dbReference>
<keyword evidence="3" id="KW-1185">Reference proteome</keyword>
<proteinExistence type="predicted"/>
<dbReference type="EMBL" id="JBGMEH010000006">
    <property type="protein sequence ID" value="MFO3716171.1"/>
    <property type="molecule type" value="Genomic_DNA"/>
</dbReference>